<feature type="transmembrane region" description="Helical" evidence="1">
    <location>
        <begin position="660"/>
        <end position="681"/>
    </location>
</feature>
<feature type="transmembrane region" description="Helical" evidence="1">
    <location>
        <begin position="115"/>
        <end position="134"/>
    </location>
</feature>
<feature type="transmembrane region" description="Helical" evidence="1">
    <location>
        <begin position="627"/>
        <end position="648"/>
    </location>
</feature>
<dbReference type="RefSeq" id="WP_055252548.1">
    <property type="nucleotide sequence ID" value="NZ_CABIXX010000045.1"/>
</dbReference>
<feature type="transmembrane region" description="Helical" evidence="1">
    <location>
        <begin position="12"/>
        <end position="32"/>
    </location>
</feature>
<dbReference type="Pfam" id="PF09913">
    <property type="entry name" value="DUF2142"/>
    <property type="match status" value="1"/>
</dbReference>
<dbReference type="AlphaFoldDB" id="A0A174MNF6"/>
<keyword evidence="1" id="KW-0812">Transmembrane</keyword>
<feature type="transmembrane region" description="Helical" evidence="1">
    <location>
        <begin position="426"/>
        <end position="447"/>
    </location>
</feature>
<sequence length="684" mass="74037">MTIGKADLSKADIGVIAALLVGVLSAASLAFIKLRPSAAFVYALAAFVGAVLIAYSYHFFLRTPKQTKYGVSSPKMLACIIGLSAIGAILLEVFTLWGAPLSTPLELSDWSKRRILIFFVAISGCIIVHVSNSYAAVPKIGPSGHSYQRSIGKLFVYSIPGVTLMTLFVAIICLVPSYFVSKIIGVVAGRLTYLLICLFLVGVGAFFYFWKKGRVELFFLSSCLLLGSFLVFIAPPVTAISWDDEIHYDRALGLSYLGHSEYSYADQLLVTKPWAAVNLDHELLRESVDEVAEAGASAEQSGEYMEQASFASPISKSSLTTVSTFGYVPSAIGLWVARVFHVPILVSFMFGKMGNLISYAVVVAFAIRIIPTKKLSMMLIGLLPTSIFLASNYSYDPVVTSFLMLAAALVVREISRPLERLTIKSLLKIVTALFLGLAPKAIYFPVIGLLLLMPRAKFSSRTAYKRYIGFVVAFGLVMVLSFVLPMLFSADAQAGDARGGSDVSASGQIAYILSHPLDYAYTLINFILGYISPVNSDMYSLSFSYMGVSLPVVLQWSSALPFTVLVVGSLIDSPKTKTFGLSLCGRLWVLTIVASSIALVCTALYVSFTSVGSDTIAGCQARYLTPLLLYAALLAPSFSTGGIQISNSGKLIKEESTTRITMLLLTSIMVFFSAACSYYFIVIW</sequence>
<evidence type="ECO:0000313" key="3">
    <source>
        <dbReference type="Proteomes" id="UP000095454"/>
    </source>
</evidence>
<feature type="transmembrane region" description="Helical" evidence="1">
    <location>
        <begin position="38"/>
        <end position="57"/>
    </location>
</feature>
<feature type="transmembrane region" description="Helical" evidence="1">
    <location>
        <begin position="552"/>
        <end position="571"/>
    </location>
</feature>
<feature type="transmembrane region" description="Helical" evidence="1">
    <location>
        <begin position="77"/>
        <end position="99"/>
    </location>
</feature>
<keyword evidence="1" id="KW-1133">Transmembrane helix</keyword>
<keyword evidence="1" id="KW-0472">Membrane</keyword>
<proteinExistence type="predicted"/>
<evidence type="ECO:0000256" key="1">
    <source>
        <dbReference type="SAM" id="Phobius"/>
    </source>
</evidence>
<feature type="transmembrane region" description="Helical" evidence="1">
    <location>
        <begin position="217"/>
        <end position="242"/>
    </location>
</feature>
<feature type="transmembrane region" description="Helical" evidence="1">
    <location>
        <begin position="509"/>
        <end position="532"/>
    </location>
</feature>
<dbReference type="Proteomes" id="UP000095454">
    <property type="component" value="Unassembled WGS sequence"/>
</dbReference>
<dbReference type="InterPro" id="IPR018674">
    <property type="entry name" value="DUF2142_membrane"/>
</dbReference>
<feature type="transmembrane region" description="Helical" evidence="1">
    <location>
        <begin position="583"/>
        <end position="607"/>
    </location>
</feature>
<feature type="transmembrane region" description="Helical" evidence="1">
    <location>
        <begin position="344"/>
        <end position="367"/>
    </location>
</feature>
<evidence type="ECO:0000313" key="2">
    <source>
        <dbReference type="EMBL" id="CUP36621.1"/>
    </source>
</evidence>
<protein>
    <submittedName>
        <fullName evidence="2">Predicted membrane protein</fullName>
    </submittedName>
</protein>
<feature type="transmembrane region" description="Helical" evidence="1">
    <location>
        <begin position="154"/>
        <end position="179"/>
    </location>
</feature>
<feature type="transmembrane region" description="Helical" evidence="1">
    <location>
        <begin position="397"/>
        <end position="414"/>
    </location>
</feature>
<feature type="transmembrane region" description="Helical" evidence="1">
    <location>
        <begin position="467"/>
        <end position="488"/>
    </location>
</feature>
<name>A0A174MNF6_9ACTN</name>
<dbReference type="EMBL" id="CZAQ01000045">
    <property type="protein sequence ID" value="CUP36621.1"/>
    <property type="molecule type" value="Genomic_DNA"/>
</dbReference>
<gene>
    <name evidence="2" type="ORF">ERS852514_01811</name>
</gene>
<feature type="transmembrane region" description="Helical" evidence="1">
    <location>
        <begin position="191"/>
        <end position="210"/>
    </location>
</feature>
<accession>A0A174MNF6</accession>
<organism evidence="2 3">
    <name type="scientific">Collinsella aerofaciens</name>
    <dbReference type="NCBI Taxonomy" id="74426"/>
    <lineage>
        <taxon>Bacteria</taxon>
        <taxon>Bacillati</taxon>
        <taxon>Actinomycetota</taxon>
        <taxon>Coriobacteriia</taxon>
        <taxon>Coriobacteriales</taxon>
        <taxon>Coriobacteriaceae</taxon>
        <taxon>Collinsella</taxon>
    </lineage>
</organism>
<reference evidence="2 3" key="1">
    <citation type="submission" date="2015-09" db="EMBL/GenBank/DDBJ databases">
        <authorList>
            <consortium name="Pathogen Informatics"/>
        </authorList>
    </citation>
    <scope>NUCLEOTIDE SEQUENCE [LARGE SCALE GENOMIC DNA]</scope>
    <source>
        <strain evidence="2 3">2789STDY5834902</strain>
    </source>
</reference>